<dbReference type="InterPro" id="IPR012340">
    <property type="entry name" value="NA-bd_OB-fold"/>
</dbReference>
<keyword evidence="9" id="KW-0547">Nucleotide-binding</keyword>
<evidence type="ECO:0000259" key="7">
    <source>
        <dbReference type="Pfam" id="PF01330"/>
    </source>
</evidence>
<evidence type="ECO:0000313" key="9">
    <source>
        <dbReference type="EMBL" id="ACT60094.1"/>
    </source>
</evidence>
<dbReference type="InterPro" id="IPR000085">
    <property type="entry name" value="RuvA"/>
</dbReference>
<keyword evidence="9" id="KW-0378">Hydrolase</keyword>
<dbReference type="Proteomes" id="UP000002745">
    <property type="component" value="Chromosome"/>
</dbReference>
<dbReference type="EMBL" id="CP001678">
    <property type="protein sequence ID" value="ACT60094.1"/>
    <property type="molecule type" value="Genomic_DNA"/>
</dbReference>
<dbReference type="Pfam" id="PF14520">
    <property type="entry name" value="HHH_5"/>
    <property type="match status" value="1"/>
</dbReference>
<evidence type="ECO:0000256" key="4">
    <source>
        <dbReference type="ARBA" id="ARBA00023172"/>
    </source>
</evidence>
<accession>C6XNF0</accession>
<feature type="domain" description="Holliday junction DNA helicase RuvA C-terminal" evidence="8">
    <location>
        <begin position="164"/>
        <end position="207"/>
    </location>
</feature>
<dbReference type="GO" id="GO:0006310">
    <property type="term" value="P:DNA recombination"/>
    <property type="evidence" value="ECO:0007669"/>
    <property type="project" value="UniProtKB-UniRule"/>
</dbReference>
<organism evidence="9 10">
    <name type="scientific">Hirschia baltica (strain ATCC 49814 / DSM 5838 / IFAM 1418)</name>
    <dbReference type="NCBI Taxonomy" id="582402"/>
    <lineage>
        <taxon>Bacteria</taxon>
        <taxon>Pseudomonadati</taxon>
        <taxon>Pseudomonadota</taxon>
        <taxon>Alphaproteobacteria</taxon>
        <taxon>Hyphomonadales</taxon>
        <taxon>Hyphomonadaceae</taxon>
        <taxon>Hirschia</taxon>
    </lineage>
</organism>
<dbReference type="Gene3D" id="1.10.8.10">
    <property type="entry name" value="DNA helicase RuvA subunit, C-terminal domain"/>
    <property type="match status" value="1"/>
</dbReference>
<dbReference type="InterPro" id="IPR036267">
    <property type="entry name" value="RuvA_C_sf"/>
</dbReference>
<evidence type="ECO:0000256" key="5">
    <source>
        <dbReference type="ARBA" id="ARBA00023204"/>
    </source>
</evidence>
<dbReference type="GO" id="GO:0009379">
    <property type="term" value="C:Holliday junction helicase complex"/>
    <property type="evidence" value="ECO:0007669"/>
    <property type="project" value="InterPro"/>
</dbReference>
<dbReference type="GO" id="GO:0048476">
    <property type="term" value="C:Holliday junction resolvase complex"/>
    <property type="evidence" value="ECO:0007669"/>
    <property type="project" value="UniProtKB-UniRule"/>
</dbReference>
<dbReference type="InterPro" id="IPR011114">
    <property type="entry name" value="RuvA_C"/>
</dbReference>
<dbReference type="NCBIfam" id="TIGR00084">
    <property type="entry name" value="ruvA"/>
    <property type="match status" value="1"/>
</dbReference>
<comment type="subunit">
    <text evidence="6">Homotetramer. Forms an RuvA(8)-RuvB(12)-Holliday junction (HJ) complex. HJ DNA is sandwiched between 2 RuvA tetramers; dsDNA enters through RuvA and exits via RuvB. An RuvB hexamer assembles on each DNA strand where it exits the tetramer. Each RuvB hexamer is contacted by two RuvA subunits (via domain III) on 2 adjacent RuvB subunits; this complex drives branch migration. In the full resolvosome a probable DNA-RuvA(4)-RuvB(12)-RuvC(2) complex forms which resolves the HJ.</text>
</comment>
<comment type="function">
    <text evidence="6">The RuvA-RuvB-RuvC complex processes Holliday junction (HJ) DNA during genetic recombination and DNA repair, while the RuvA-RuvB complex plays an important role in the rescue of blocked DNA replication forks via replication fork reversal (RFR). RuvA specifically binds to HJ cruciform DNA, conferring on it an open structure. The RuvB hexamer acts as an ATP-dependent pump, pulling dsDNA into and through the RuvAB complex. HJ branch migration allows RuvC to scan DNA until it finds its consensus sequence, where it cleaves and resolves the cruciform DNA.</text>
</comment>
<feature type="domain" description="DNA helicase Holliday junction RuvA type" evidence="7">
    <location>
        <begin position="1"/>
        <end position="61"/>
    </location>
</feature>
<keyword evidence="1 6" id="KW-0963">Cytoplasm</keyword>
<dbReference type="Gene3D" id="1.10.150.20">
    <property type="entry name" value="5' to 3' exonuclease, C-terminal subdomain"/>
    <property type="match status" value="1"/>
</dbReference>
<comment type="similarity">
    <text evidence="6">Belongs to the RuvA family.</text>
</comment>
<dbReference type="GO" id="GO:0009378">
    <property type="term" value="F:four-way junction helicase activity"/>
    <property type="evidence" value="ECO:0007669"/>
    <property type="project" value="InterPro"/>
</dbReference>
<feature type="region of interest" description="Domain III" evidence="6">
    <location>
        <begin position="158"/>
        <end position="209"/>
    </location>
</feature>
<keyword evidence="2 6" id="KW-0227">DNA damage</keyword>
<gene>
    <name evidence="6" type="primary">ruvA</name>
    <name evidence="9" type="ordered locus">Hbal_2414</name>
</gene>
<dbReference type="InterPro" id="IPR010994">
    <property type="entry name" value="RuvA_2-like"/>
</dbReference>
<reference evidence="10" key="1">
    <citation type="journal article" date="2011" name="J. Bacteriol.">
        <title>Genome sequences of eight morphologically diverse alphaproteobacteria.</title>
        <authorList>
            <consortium name="US DOE Joint Genome Institute"/>
            <person name="Brown P.J."/>
            <person name="Kysela D.T."/>
            <person name="Buechlein A."/>
            <person name="Hemmerich C."/>
            <person name="Brun Y.V."/>
        </authorList>
    </citation>
    <scope>NUCLEOTIDE SEQUENCE [LARGE SCALE GENOMIC DNA]</scope>
    <source>
        <strain evidence="10">ATCC 49814 / DSM 5838 / IFAM 1418</strain>
    </source>
</reference>
<evidence type="ECO:0000256" key="2">
    <source>
        <dbReference type="ARBA" id="ARBA00022763"/>
    </source>
</evidence>
<keyword evidence="5 6" id="KW-0234">DNA repair</keyword>
<dbReference type="Gene3D" id="2.40.50.140">
    <property type="entry name" value="Nucleic acid-binding proteins"/>
    <property type="match status" value="1"/>
</dbReference>
<sequence>MIARLKGIVAATGDGQALIDVNGVGYVLFCGGRTLARLTIGRENTVFVETQMSENAIKLYGFETAEDRAWFSRLQDAPGVGAKAALNILDALTPAQLMDAIVLGDAASVQRAHGVGKKLAERVVSEFKDKPPPAGLFSVSFAPSEGVEGLASTSTASTGSRAAAASALTNLGYQNVDAQRAVAVAAKELGEDASEGALIKAALKALAPS</sequence>
<dbReference type="SUPFAM" id="SSF47781">
    <property type="entry name" value="RuvA domain 2-like"/>
    <property type="match status" value="1"/>
</dbReference>
<dbReference type="RefSeq" id="WP_015828244.1">
    <property type="nucleotide sequence ID" value="NC_012982.1"/>
</dbReference>
<proteinExistence type="inferred from homology"/>
<evidence type="ECO:0000256" key="1">
    <source>
        <dbReference type="ARBA" id="ARBA00022490"/>
    </source>
</evidence>
<dbReference type="GO" id="GO:0000400">
    <property type="term" value="F:four-way junction DNA binding"/>
    <property type="evidence" value="ECO:0007669"/>
    <property type="project" value="UniProtKB-UniRule"/>
</dbReference>
<dbReference type="SUPFAM" id="SSF46929">
    <property type="entry name" value="DNA helicase RuvA subunit, C-terminal domain"/>
    <property type="match status" value="1"/>
</dbReference>
<dbReference type="HOGENOM" id="CLU_087936_3_0_5"/>
<dbReference type="AlphaFoldDB" id="C6XNF0"/>
<dbReference type="HAMAP" id="MF_00031">
    <property type="entry name" value="DNA_HJ_migration_RuvA"/>
    <property type="match status" value="1"/>
</dbReference>
<evidence type="ECO:0000259" key="8">
    <source>
        <dbReference type="Pfam" id="PF07499"/>
    </source>
</evidence>
<keyword evidence="10" id="KW-1185">Reference proteome</keyword>
<evidence type="ECO:0000256" key="3">
    <source>
        <dbReference type="ARBA" id="ARBA00023125"/>
    </source>
</evidence>
<dbReference type="OrthoDB" id="5293449at2"/>
<keyword evidence="4 6" id="KW-0233">DNA recombination</keyword>
<comment type="domain">
    <text evidence="6">Has three domains with a flexible linker between the domains II and III and assumes an 'L' shape. Domain III is highly mobile and contacts RuvB.</text>
</comment>
<dbReference type="GO" id="GO:0006281">
    <property type="term" value="P:DNA repair"/>
    <property type="evidence" value="ECO:0007669"/>
    <property type="project" value="UniProtKB-UniRule"/>
</dbReference>
<dbReference type="GO" id="GO:0005737">
    <property type="term" value="C:cytoplasm"/>
    <property type="evidence" value="ECO:0007669"/>
    <property type="project" value="UniProtKB-SubCell"/>
</dbReference>
<dbReference type="KEGG" id="hba:Hbal_2414"/>
<evidence type="ECO:0000256" key="6">
    <source>
        <dbReference type="HAMAP-Rule" id="MF_00031"/>
    </source>
</evidence>
<dbReference type="InterPro" id="IPR013849">
    <property type="entry name" value="DNA_helicase_Holl-junc_RuvA_I"/>
</dbReference>
<keyword evidence="9" id="KW-0347">Helicase</keyword>
<dbReference type="GO" id="GO:0005524">
    <property type="term" value="F:ATP binding"/>
    <property type="evidence" value="ECO:0007669"/>
    <property type="project" value="InterPro"/>
</dbReference>
<keyword evidence="3 6" id="KW-0238">DNA-binding</keyword>
<dbReference type="Pfam" id="PF07499">
    <property type="entry name" value="RuvA_C"/>
    <property type="match status" value="1"/>
</dbReference>
<dbReference type="SUPFAM" id="SSF50249">
    <property type="entry name" value="Nucleic acid-binding proteins"/>
    <property type="match status" value="1"/>
</dbReference>
<keyword evidence="9" id="KW-0067">ATP-binding</keyword>
<dbReference type="eggNOG" id="COG0632">
    <property type="taxonomic scope" value="Bacteria"/>
</dbReference>
<protein>
    <recommendedName>
        <fullName evidence="6">Holliday junction branch migration complex subunit RuvA</fullName>
    </recommendedName>
</protein>
<evidence type="ECO:0000313" key="10">
    <source>
        <dbReference type="Proteomes" id="UP000002745"/>
    </source>
</evidence>
<dbReference type="CDD" id="cd14332">
    <property type="entry name" value="UBA_RuvA_C"/>
    <property type="match status" value="1"/>
</dbReference>
<dbReference type="STRING" id="582402.Hbal_2414"/>
<dbReference type="Pfam" id="PF01330">
    <property type="entry name" value="RuvA_N"/>
    <property type="match status" value="1"/>
</dbReference>
<name>C6XNF0_HIRBI</name>
<comment type="caution">
    <text evidence="6">Lacks conserved residue(s) required for the propagation of feature annotation.</text>
</comment>
<comment type="subcellular location">
    <subcellularLocation>
        <location evidence="6">Cytoplasm</location>
    </subcellularLocation>
</comment>